<comment type="caution">
    <text evidence="3">The sequence shown here is derived from an EMBL/GenBank/DDBJ whole genome shotgun (WGS) entry which is preliminary data.</text>
</comment>
<name>A0A645HVR4_9ZZZZ</name>
<feature type="region of interest" description="Disordered" evidence="1">
    <location>
        <begin position="1"/>
        <end position="22"/>
    </location>
</feature>
<reference evidence="3" key="1">
    <citation type="submission" date="2019-08" db="EMBL/GenBank/DDBJ databases">
        <authorList>
            <person name="Kucharzyk K."/>
            <person name="Murdoch R.W."/>
            <person name="Higgins S."/>
            <person name="Loffler F."/>
        </authorList>
    </citation>
    <scope>NUCLEOTIDE SEQUENCE</scope>
</reference>
<dbReference type="InterPro" id="IPR036736">
    <property type="entry name" value="ACP-like_sf"/>
</dbReference>
<dbReference type="SUPFAM" id="SSF47336">
    <property type="entry name" value="ACP-like"/>
    <property type="match status" value="1"/>
</dbReference>
<accession>A0A645HVR4</accession>
<dbReference type="EMBL" id="VSSQ01101364">
    <property type="protein sequence ID" value="MPN43151.1"/>
    <property type="molecule type" value="Genomic_DNA"/>
</dbReference>
<evidence type="ECO:0000256" key="1">
    <source>
        <dbReference type="SAM" id="MobiDB-lite"/>
    </source>
</evidence>
<gene>
    <name evidence="3" type="primary">acpP_86</name>
    <name evidence="3" type="ORF">SDC9_190710</name>
</gene>
<evidence type="ECO:0000313" key="3">
    <source>
        <dbReference type="EMBL" id="MPN43151.1"/>
    </source>
</evidence>
<sequence>MAFEDEFGSEIPDEDSEKLTTVGEAISYIESKGGSAE</sequence>
<organism evidence="3">
    <name type="scientific">bioreactor metagenome</name>
    <dbReference type="NCBI Taxonomy" id="1076179"/>
    <lineage>
        <taxon>unclassified sequences</taxon>
        <taxon>metagenomes</taxon>
        <taxon>ecological metagenomes</taxon>
    </lineage>
</organism>
<protein>
    <submittedName>
        <fullName evidence="3">Acyl carrier protein</fullName>
    </submittedName>
</protein>
<dbReference type="InterPro" id="IPR009081">
    <property type="entry name" value="PP-bd_ACP"/>
</dbReference>
<proteinExistence type="predicted"/>
<feature type="compositionally biased region" description="Acidic residues" evidence="1">
    <location>
        <begin position="1"/>
        <end position="16"/>
    </location>
</feature>
<feature type="domain" description="Carrier" evidence="2">
    <location>
        <begin position="1"/>
        <end position="33"/>
    </location>
</feature>
<dbReference type="AlphaFoldDB" id="A0A645HVR4"/>
<evidence type="ECO:0000259" key="2">
    <source>
        <dbReference type="PROSITE" id="PS50075"/>
    </source>
</evidence>
<dbReference type="Gene3D" id="1.10.1200.10">
    <property type="entry name" value="ACP-like"/>
    <property type="match status" value="1"/>
</dbReference>
<dbReference type="PROSITE" id="PS50075">
    <property type="entry name" value="CARRIER"/>
    <property type="match status" value="1"/>
</dbReference>